<evidence type="ECO:0000256" key="3">
    <source>
        <dbReference type="ARBA" id="ARBA00022692"/>
    </source>
</evidence>
<accession>A0A922L557</accession>
<name>A0A922L557_DERFA</name>
<proteinExistence type="inferred from homology"/>
<evidence type="ECO:0000256" key="10">
    <source>
        <dbReference type="SAM" id="MobiDB-lite"/>
    </source>
</evidence>
<keyword evidence="14" id="KW-1185">Reference proteome</keyword>
<keyword evidence="5 9" id="KW-0297">G-protein coupled receptor</keyword>
<reference evidence="13" key="1">
    <citation type="submission" date="2013-05" db="EMBL/GenBank/DDBJ databases">
        <authorList>
            <person name="Yim A.K.Y."/>
            <person name="Chan T.F."/>
            <person name="Ji K.M."/>
            <person name="Liu X.Y."/>
            <person name="Zhou J.W."/>
            <person name="Li R.Q."/>
            <person name="Yang K.Y."/>
            <person name="Li J."/>
            <person name="Li M."/>
            <person name="Law P.T.W."/>
            <person name="Wu Y.L."/>
            <person name="Cai Z.L."/>
            <person name="Qin H."/>
            <person name="Bao Y."/>
            <person name="Leung R.K.K."/>
            <person name="Ng P.K.S."/>
            <person name="Zou J."/>
            <person name="Zhong X.J."/>
            <person name="Ran P.X."/>
            <person name="Zhong N.S."/>
            <person name="Liu Z.G."/>
            <person name="Tsui S.K.W."/>
        </authorList>
    </citation>
    <scope>NUCLEOTIDE SEQUENCE</scope>
    <source>
        <strain evidence="13">Derf</strain>
        <tissue evidence="13">Whole organism</tissue>
    </source>
</reference>
<feature type="transmembrane region" description="Helical" evidence="11">
    <location>
        <begin position="308"/>
        <end position="326"/>
    </location>
</feature>
<evidence type="ECO:0000313" key="13">
    <source>
        <dbReference type="EMBL" id="KAH9507129.1"/>
    </source>
</evidence>
<dbReference type="InterPro" id="IPR000276">
    <property type="entry name" value="GPCR_Rhodpsn"/>
</dbReference>
<evidence type="ECO:0000256" key="8">
    <source>
        <dbReference type="ARBA" id="ARBA00023224"/>
    </source>
</evidence>
<evidence type="ECO:0000256" key="2">
    <source>
        <dbReference type="ARBA" id="ARBA00010663"/>
    </source>
</evidence>
<dbReference type="PANTHER" id="PTHR45695:SF9">
    <property type="entry name" value="LEUCOKININ RECEPTOR"/>
    <property type="match status" value="1"/>
</dbReference>
<evidence type="ECO:0000256" key="9">
    <source>
        <dbReference type="RuleBase" id="RU000688"/>
    </source>
</evidence>
<dbReference type="EMBL" id="ASGP02000005">
    <property type="protein sequence ID" value="KAH9507129.1"/>
    <property type="molecule type" value="Genomic_DNA"/>
</dbReference>
<dbReference type="SMART" id="SM01381">
    <property type="entry name" value="7TM_GPCR_Srsx"/>
    <property type="match status" value="1"/>
</dbReference>
<keyword evidence="6 11" id="KW-0472">Membrane</keyword>
<feature type="domain" description="G-protein coupled receptors family 1 profile" evidence="12">
    <location>
        <begin position="287"/>
        <end position="554"/>
    </location>
</feature>
<comment type="similarity">
    <text evidence="2 9">Belongs to the G-protein coupled receptor 1 family.</text>
</comment>
<feature type="region of interest" description="Disordered" evidence="10">
    <location>
        <begin position="585"/>
        <end position="616"/>
    </location>
</feature>
<evidence type="ECO:0000259" key="12">
    <source>
        <dbReference type="PROSITE" id="PS50262"/>
    </source>
</evidence>
<feature type="transmembrane region" description="Helical" evidence="11">
    <location>
        <begin position="502"/>
        <end position="523"/>
    </location>
</feature>
<keyword evidence="8 9" id="KW-0807">Transducer</keyword>
<feature type="region of interest" description="Disordered" evidence="10">
    <location>
        <begin position="134"/>
        <end position="154"/>
    </location>
</feature>
<evidence type="ECO:0000256" key="7">
    <source>
        <dbReference type="ARBA" id="ARBA00023170"/>
    </source>
</evidence>
<dbReference type="SUPFAM" id="SSF81321">
    <property type="entry name" value="Family A G protein-coupled receptor-like"/>
    <property type="match status" value="1"/>
</dbReference>
<comment type="subcellular location">
    <subcellularLocation>
        <location evidence="1">Membrane</location>
        <topology evidence="1">Multi-pass membrane protein</topology>
    </subcellularLocation>
</comment>
<evidence type="ECO:0000256" key="5">
    <source>
        <dbReference type="ARBA" id="ARBA00023040"/>
    </source>
</evidence>
<dbReference type="AlphaFoldDB" id="A0A922L557"/>
<dbReference type="PRINTS" id="PR00237">
    <property type="entry name" value="GPCRRHODOPSN"/>
</dbReference>
<comment type="caution">
    <text evidence="13">The sequence shown here is derived from an EMBL/GenBank/DDBJ whole genome shotgun (WGS) entry which is preliminary data.</text>
</comment>
<evidence type="ECO:0000256" key="6">
    <source>
        <dbReference type="ARBA" id="ARBA00023136"/>
    </source>
</evidence>
<dbReference type="PROSITE" id="PS50262">
    <property type="entry name" value="G_PROTEIN_RECEP_F1_2"/>
    <property type="match status" value="1"/>
</dbReference>
<keyword evidence="7 9" id="KW-0675">Receptor</keyword>
<dbReference type="GO" id="GO:0004983">
    <property type="term" value="F:neuropeptide Y receptor activity"/>
    <property type="evidence" value="ECO:0007669"/>
    <property type="project" value="InterPro"/>
</dbReference>
<feature type="transmembrane region" description="Helical" evidence="11">
    <location>
        <begin position="388"/>
        <end position="408"/>
    </location>
</feature>
<evidence type="ECO:0000256" key="4">
    <source>
        <dbReference type="ARBA" id="ARBA00022989"/>
    </source>
</evidence>
<evidence type="ECO:0000313" key="14">
    <source>
        <dbReference type="Proteomes" id="UP000790347"/>
    </source>
</evidence>
<dbReference type="Pfam" id="PF00001">
    <property type="entry name" value="7tm_1"/>
    <property type="match status" value="1"/>
</dbReference>
<reference evidence="13" key="2">
    <citation type="journal article" date="2022" name="Res Sq">
        <title>Comparative Genomics Reveals Insights into the Divergent Evolution of Astigmatic Mites and Household Pest Adaptations.</title>
        <authorList>
            <person name="Xiong Q."/>
            <person name="Wan A.T.-Y."/>
            <person name="Liu X.-Y."/>
            <person name="Fung C.S.-H."/>
            <person name="Xiao X."/>
            <person name="Malainual N."/>
            <person name="Hou J."/>
            <person name="Wang L."/>
            <person name="Wang M."/>
            <person name="Yang K."/>
            <person name="Cui Y."/>
            <person name="Leung E."/>
            <person name="Nong W."/>
            <person name="Shin S.-K."/>
            <person name="Au S."/>
            <person name="Jeong K.Y."/>
            <person name="Chew F.T."/>
            <person name="Hui J."/>
            <person name="Leung T.F."/>
            <person name="Tungtrongchitr A."/>
            <person name="Zhong N."/>
            <person name="Liu Z."/>
            <person name="Tsui S."/>
        </authorList>
    </citation>
    <scope>NUCLEOTIDE SEQUENCE</scope>
    <source>
        <strain evidence="13">Derf</strain>
        <tissue evidence="13">Whole organism</tissue>
    </source>
</reference>
<gene>
    <name evidence="13" type="primary">GPR83_6</name>
    <name evidence="13" type="ORF">DERF_011828</name>
</gene>
<dbReference type="PRINTS" id="PR01012">
    <property type="entry name" value="NRPEPTIDEYR"/>
</dbReference>
<protein>
    <submittedName>
        <fullName evidence="13">Neuropeptide Y receptor</fullName>
    </submittedName>
</protein>
<sequence>MVITTNKLINNYGTCAILVPTTKMTNGAAISLANTSTNTTTTSSNTNRIDVGNGNYKESMVTYNIRCRLFNVHDGRNDTFVNSKNFRKKRNLLNNQQQQQQRQRQQQTTTNLIEHLGNLLKKFHQQQRLLRTSDNQSIKTLSSSSSSSSSSIENQYKTNEMSIINGQQVFVDHIHKMSTILPLSLLSISTAATTTTTTIAYPLFDYPHHNHQYSLKNHHIKSLSSENNGHIDDGIQNFENNNSTLNELYANEIIRLAMEFNRQRPLSIRDCSVIIMYGLIVLVSLFGNLLVCKVILFKQAMRRRITHIFIANLTISDLLMTIFTIPMNTARQILDDWPFGEFCCKLVPFVQAISVYVSALSMTMIAIDRYQALVRPLQPRLIQRLPRWIWITSIWLFASLISIPFAIFNHVVNVLTIHPYIPFGNNEKLFRCKALYPGNDPEYYQRLITCLAFVTQFCIPMIIVAYCYITIGMKISKRSCIGETIDGGQQTYLKQKRKTIKMLIFVVATFAICWLPYNLLFIVEDFFHINFSLTIHYLIHWLAMSSICYNPFIYFWLNRGYRQGILNILKYCYCCRYYHRHHHHHHDHHNDHHQHRNSATNNENNENENRINNTDYVNDPFSEMDTINMQINHNHHHNQNEIIITNKQQQKQQQNLKCENESNPIIISNGNGNDNGNHRRDENAIATTPATTMTLPPSKTIIKLTKKPMSLKQTIVRIIPSNNNHHNVKNNNKMSITMTEITSLKHCNQNDDHHYCDDDNDNDDDDENCK</sequence>
<evidence type="ECO:0000256" key="11">
    <source>
        <dbReference type="SAM" id="Phobius"/>
    </source>
</evidence>
<feature type="transmembrane region" description="Helical" evidence="11">
    <location>
        <begin position="535"/>
        <end position="557"/>
    </location>
</feature>
<evidence type="ECO:0000256" key="1">
    <source>
        <dbReference type="ARBA" id="ARBA00004141"/>
    </source>
</evidence>
<dbReference type="PANTHER" id="PTHR45695">
    <property type="entry name" value="LEUCOKININ RECEPTOR-RELATED"/>
    <property type="match status" value="1"/>
</dbReference>
<dbReference type="Proteomes" id="UP000790347">
    <property type="component" value="Unassembled WGS sequence"/>
</dbReference>
<keyword evidence="4 11" id="KW-1133">Transmembrane helix</keyword>
<dbReference type="InterPro" id="IPR000611">
    <property type="entry name" value="NPY_rcpt"/>
</dbReference>
<feature type="compositionally biased region" description="Basic residues" evidence="10">
    <location>
        <begin position="585"/>
        <end position="596"/>
    </location>
</feature>
<feature type="compositionally biased region" description="Low complexity" evidence="10">
    <location>
        <begin position="142"/>
        <end position="151"/>
    </location>
</feature>
<feature type="transmembrane region" description="Helical" evidence="11">
    <location>
        <begin position="443"/>
        <end position="469"/>
    </location>
</feature>
<dbReference type="Gene3D" id="1.20.1070.10">
    <property type="entry name" value="Rhodopsin 7-helix transmembrane proteins"/>
    <property type="match status" value="1"/>
</dbReference>
<dbReference type="GO" id="GO:0005886">
    <property type="term" value="C:plasma membrane"/>
    <property type="evidence" value="ECO:0007669"/>
    <property type="project" value="TreeGrafter"/>
</dbReference>
<organism evidence="13 14">
    <name type="scientific">Dermatophagoides farinae</name>
    <name type="common">American house dust mite</name>
    <dbReference type="NCBI Taxonomy" id="6954"/>
    <lineage>
        <taxon>Eukaryota</taxon>
        <taxon>Metazoa</taxon>
        <taxon>Ecdysozoa</taxon>
        <taxon>Arthropoda</taxon>
        <taxon>Chelicerata</taxon>
        <taxon>Arachnida</taxon>
        <taxon>Acari</taxon>
        <taxon>Acariformes</taxon>
        <taxon>Sarcoptiformes</taxon>
        <taxon>Astigmata</taxon>
        <taxon>Psoroptidia</taxon>
        <taxon>Analgoidea</taxon>
        <taxon>Pyroglyphidae</taxon>
        <taxon>Dermatophagoidinae</taxon>
        <taxon>Dermatophagoides</taxon>
    </lineage>
</organism>
<dbReference type="PROSITE" id="PS00237">
    <property type="entry name" value="G_PROTEIN_RECEP_F1_1"/>
    <property type="match status" value="1"/>
</dbReference>
<feature type="transmembrane region" description="Helical" evidence="11">
    <location>
        <begin position="274"/>
        <end position="296"/>
    </location>
</feature>
<dbReference type="InterPro" id="IPR017452">
    <property type="entry name" value="GPCR_Rhodpsn_7TM"/>
</dbReference>
<keyword evidence="3 9" id="KW-0812">Transmembrane</keyword>
<feature type="transmembrane region" description="Helical" evidence="11">
    <location>
        <begin position="346"/>
        <end position="367"/>
    </location>
</feature>